<evidence type="ECO:0000256" key="7">
    <source>
        <dbReference type="ARBA" id="ARBA00023136"/>
    </source>
</evidence>
<dbReference type="GO" id="GO:0032217">
    <property type="term" value="F:riboflavin transmembrane transporter activity"/>
    <property type="evidence" value="ECO:0007669"/>
    <property type="project" value="UniProtKB-UniRule"/>
</dbReference>
<evidence type="ECO:0000256" key="8">
    <source>
        <dbReference type="PIRNR" id="PIRNR037778"/>
    </source>
</evidence>
<keyword evidence="6 9" id="KW-1133">Transmembrane helix</keyword>
<evidence type="ECO:0000256" key="9">
    <source>
        <dbReference type="SAM" id="Phobius"/>
    </source>
</evidence>
<keyword evidence="7 8" id="KW-0472">Membrane</keyword>
<evidence type="ECO:0000256" key="4">
    <source>
        <dbReference type="ARBA" id="ARBA00022475"/>
    </source>
</evidence>
<sequence>MQKRRTTRLVTVATMGGLAFVMQFFDFPLPAFPTFLKVDFSEVPALFVALLYGPWAGVGVEALKNTLHFLFKGSETGIPVGHIANFLAGSTFVVIVSFFYQKRRSVRALISGLMAGTLVMAALMAIANYYVIFPVYIALLHYPIEQEAILPLVITGIAPFNIVKGMLVGTVFVLIYLRMQSWFKMRHEAMESSAF</sequence>
<organism evidence="10 11">
    <name type="scientific">Candidatus Carbonibacillus altaicus</name>
    <dbReference type="NCBI Taxonomy" id="2163959"/>
    <lineage>
        <taxon>Bacteria</taxon>
        <taxon>Bacillati</taxon>
        <taxon>Bacillota</taxon>
        <taxon>Bacilli</taxon>
        <taxon>Bacillales</taxon>
        <taxon>Candidatus Carbonibacillus</taxon>
    </lineage>
</organism>
<dbReference type="GO" id="GO:0005886">
    <property type="term" value="C:plasma membrane"/>
    <property type="evidence" value="ECO:0007669"/>
    <property type="project" value="UniProtKB-SubCell"/>
</dbReference>
<dbReference type="InterPro" id="IPR025720">
    <property type="entry name" value="RibU"/>
</dbReference>
<feature type="transmembrane region" description="Helical" evidence="9">
    <location>
        <begin position="80"/>
        <end position="100"/>
    </location>
</feature>
<dbReference type="AlphaFoldDB" id="A0A2R6Y4N6"/>
<gene>
    <name evidence="10" type="ORF">BSOLF_1156</name>
</gene>
<keyword evidence="3 8" id="KW-0813">Transport</keyword>
<comment type="caution">
    <text evidence="10">The sequence shown here is derived from an EMBL/GenBank/DDBJ whole genome shotgun (WGS) entry which is preliminary data.</text>
</comment>
<dbReference type="EMBL" id="PEBX01000004">
    <property type="protein sequence ID" value="PTQ57612.1"/>
    <property type="molecule type" value="Genomic_DNA"/>
</dbReference>
<evidence type="ECO:0000313" key="10">
    <source>
        <dbReference type="EMBL" id="PTQ57612.1"/>
    </source>
</evidence>
<name>A0A2R6Y4N6_9BACL</name>
<keyword evidence="4 8" id="KW-1003">Cell membrane</keyword>
<feature type="transmembrane region" description="Helical" evidence="9">
    <location>
        <begin position="112"/>
        <end position="137"/>
    </location>
</feature>
<feature type="transmembrane region" description="Helical" evidence="9">
    <location>
        <begin position="7"/>
        <end position="25"/>
    </location>
</feature>
<evidence type="ECO:0000313" key="11">
    <source>
        <dbReference type="Proteomes" id="UP000244338"/>
    </source>
</evidence>
<dbReference type="PANTHER" id="PTHR38438:SF1">
    <property type="entry name" value="RIBOFLAVIN TRANSPORTER RIBU"/>
    <property type="match status" value="1"/>
</dbReference>
<evidence type="ECO:0000256" key="6">
    <source>
        <dbReference type="ARBA" id="ARBA00022989"/>
    </source>
</evidence>
<comment type="subcellular location">
    <subcellularLocation>
        <location evidence="1">Cell membrane</location>
        <topology evidence="1">Multi-pass membrane protein</topology>
    </subcellularLocation>
</comment>
<dbReference type="Gene3D" id="1.10.1760.20">
    <property type="match status" value="1"/>
</dbReference>
<dbReference type="PANTHER" id="PTHR38438">
    <property type="entry name" value="RIBOFLAVIN TRANSPORTER RIBU"/>
    <property type="match status" value="1"/>
</dbReference>
<dbReference type="Proteomes" id="UP000244338">
    <property type="component" value="Unassembled WGS sequence"/>
</dbReference>
<dbReference type="PIRSF" id="PIRSF037778">
    <property type="entry name" value="UCP037778_transp_RibU"/>
    <property type="match status" value="1"/>
</dbReference>
<comment type="similarity">
    <text evidence="2 8">Belongs to the prokaryotic riboflavin transporter (P-RFT) (TC 2.A.87) family.</text>
</comment>
<accession>A0A2R6Y4N6</accession>
<evidence type="ECO:0000256" key="1">
    <source>
        <dbReference type="ARBA" id="ARBA00004651"/>
    </source>
</evidence>
<reference evidence="11" key="1">
    <citation type="journal article" date="2018" name="Sci. Rep.">
        <title>Lignite coal burning seam in the remote Altai Mountains harbors a hydrogen-driven thermophilic microbial community.</title>
        <authorList>
            <person name="Kadnikov V.V."/>
            <person name="Mardanov A.V."/>
            <person name="Ivasenko D.A."/>
            <person name="Antsiferov D.V."/>
            <person name="Beletsky A.V."/>
            <person name="Karnachuk O.V."/>
            <person name="Ravin N.V."/>
        </authorList>
    </citation>
    <scope>NUCLEOTIDE SEQUENCE [LARGE SCALE GENOMIC DNA]</scope>
</reference>
<comment type="function">
    <text evidence="8">Probably a riboflavin-binding protein that interacts with the energy-coupling factor (ECF) ABC-transporter complex.</text>
</comment>
<feature type="transmembrane region" description="Helical" evidence="9">
    <location>
        <begin position="149"/>
        <end position="177"/>
    </location>
</feature>
<dbReference type="InterPro" id="IPR024529">
    <property type="entry name" value="ECF_trnsprt_substrate-spec"/>
</dbReference>
<protein>
    <recommendedName>
        <fullName evidence="8">Riboflavin transporter</fullName>
    </recommendedName>
</protein>
<evidence type="ECO:0000256" key="3">
    <source>
        <dbReference type="ARBA" id="ARBA00022448"/>
    </source>
</evidence>
<evidence type="ECO:0000256" key="5">
    <source>
        <dbReference type="ARBA" id="ARBA00022692"/>
    </source>
</evidence>
<proteinExistence type="inferred from homology"/>
<dbReference type="Pfam" id="PF12822">
    <property type="entry name" value="ECF_trnsprt"/>
    <property type="match status" value="1"/>
</dbReference>
<keyword evidence="5 9" id="KW-0812">Transmembrane</keyword>
<evidence type="ECO:0000256" key="2">
    <source>
        <dbReference type="ARBA" id="ARBA00005540"/>
    </source>
</evidence>